<name>A0ACC4ZQL9_9BACL</name>
<gene>
    <name evidence="1" type="ORF">NS115_20010</name>
</gene>
<evidence type="ECO:0000313" key="2">
    <source>
        <dbReference type="Proteomes" id="UP000074866"/>
    </source>
</evidence>
<evidence type="ECO:0000313" key="1">
    <source>
        <dbReference type="EMBL" id="KTS80479.1"/>
    </source>
</evidence>
<protein>
    <submittedName>
        <fullName evidence="1">Peptide synthetase</fullName>
    </submittedName>
</protein>
<accession>A0ACC4ZQL9</accession>
<dbReference type="Proteomes" id="UP000074866">
    <property type="component" value="Unassembled WGS sequence"/>
</dbReference>
<dbReference type="EMBL" id="LDRX01000111">
    <property type="protein sequence ID" value="KTS80479.1"/>
    <property type="molecule type" value="Genomic_DNA"/>
</dbReference>
<proteinExistence type="predicted"/>
<comment type="caution">
    <text evidence="1">The sequence shown here is derived from an EMBL/GenBank/DDBJ whole genome shotgun (WGS) entry which is preliminary data.</text>
</comment>
<organism evidence="1 2">
    <name type="scientific">Paenibacillus jamilae</name>
    <dbReference type="NCBI Taxonomy" id="114136"/>
    <lineage>
        <taxon>Bacteria</taxon>
        <taxon>Bacillati</taxon>
        <taxon>Bacillota</taxon>
        <taxon>Bacilli</taxon>
        <taxon>Bacillales</taxon>
        <taxon>Paenibacillaceae</taxon>
        <taxon>Paenibacillus</taxon>
    </lineage>
</organism>
<sequence>MTRKHDQRSDLNIPIVSFMETCRQFPETELFTFENEGEHPQVLTGTTLLLQVQTLGNILMKELAAQERALLVFPQGLGYISSMLACFYANIVAIPTPITAAEPDEKMLEKIKPIQTDSEAVCIITNTAFKAFLQTQPEYRTFRILNIDEILQKSAAHVDMKMRMPAPEDMALLLYTSGSTSLPKGVILSHRCLMNQVKAKQWRIDQNSRIVSWMPQFHAFGLQNNILVPLFNGASSILLPPESFAKNPEHWIQMIDKYQATHTAAPNFAFDYCCSTLDIASLQEYSLHHLQAIICAGEPIRKESYENFIHNFRALGLKEDIFCPLLGLSELCPVTSVKPGQSMRFLNLDIPSLEQRRVQYTDEKNPSKTVVSCGEIEAPTEIRIVHPESHMQCLPGEIGEIWIKSDRTAEGYLNRKEETDSTFEAVLSNTQEDGFFRTGDLGFIADNHIYVIGREKEVIIIHGKNHHAVDIEWTIQKNMPELTLPIAVFSAEINGQEKVIVVQEIEAPLHEQEYKRLVENMLNAVSGTHQLEIYDIYLLPKGSIPKTGSGKIQRKVCRNAYIKQELRALYQYRSTLSTAHSDIGETDVTINAVSLIQLKIQEYMVHFLHGELNLESEAMDLNKNIHGYGIDSILVMKLIRGIEKSYPIKVNAREILEYPTIQLLSAYLAKKIEKDKPVVEAKTETILHGLQRNPLSEVQKGLWLLHKMSPEINAYNVPICLRFNTKVEIENVKQAFHTVLEQYPILNSVIEEENGTPYQKLEPAQPFNMQVEDISSLKADEIMPFIRSKAKQPFALEQDSMMRVYLMSRSEQEHFILVVIHHIIFDGSSFVLFIQSFLDAYKDLVRGNRPIVLPPAASYNDFVEWEQTMLASAEGEKHFSYWKQQLSGALPTLELPYNRSGFLTPSMEGQTYTKRLPVDWVNRVKSFARTQYMSLSTVLLGMHVILLNKYSRQEDIIVGMPVMVRPEERFDQLIGYFVNMLPIRSQVSETETFLDFMKKLQMTVVNGMDHAPYPFPALVRALNVPRLLASSPVFQTVFSYQNYLQTSSLQQLCAPYSDSFTVELVEEIHQEGEYELVLELLEQEEEMTLNIKYRSGLFDESTIVQMAERYIGLAEALMSNPTGALQDYSVLLQEEKNSILYDWNATEVSYPDKCFPELFIKQARKTPEAIAVVYEEQSLTYRELKEKSTLLAIYLQNQGVTPDTLVGICMERSLEMVIGLLGILLAGGAYVPLDPDYPEDRLEYMLQDSNASLVITQSGLLEKVSRLAGSNVNCIVLDNDWDLLTSNVKGRKTLKREVQSSHLAYVIYTSGSTGKPKGVMIPHKALTNFLLSMAEKPGITEQDKLLAVTTYCFDIAGLELYLPLIKGAQCYVCSSEKAKDAERLKQEIQKIKPTIMQATPVTWTMLFQAGWKNEENMKMLCGGEALSETLKSYFVHNNGDAWNMFGPTETTIWSTIQTITADKPLSIGKPIANTQIYILDQHLRPVPIGLPGELFISGSGLARGYLNQPVLTDEKFIDNPFKPGTKLYRTGDLCKWLSDGSIEYLGRMDYQVKIRGFRIELSEVEGQVRTYPGIDECVVVAKEQGEDKQLVAYYLRNDSEFGKSSLDPKEVRNYLKAFLPYYMIPAFFIELDKLPLTPNGKIDRKELMSRKVELATATRKIHLPQSDVEHQVLTIWKKLLDVDHLSTDDAFFDVGGNSFTAAEMVRKIKDKLECDISVTALFKYPTIRELSAYIMKVKGEAPASATEQTDTTENTISQGIDSKEDEHKPSYPDYYEDSIAIIGISSLFPGAKNHVEFWSNLRAGVESVRYFSEDELAQLGLEREIVEHPNYVPGQCTIEGKEYFDPEFFNLSQKNAEFMDPQMKLLLQHAWKAVEDAGYVSKEIPETSVYMSASSSFYQSFIPNLASQSPNVLRNADEYVTWILAQGGTIPTMISHKLGFKGPSLFVHSNCSSSLVGLRLASQSLLSGEAKYALVGASTIFPFNSLGYVYQPGLNFSSDGHIKAFDDSADGMIGGEGVGVVLLKKTLDAVRDGDHIYTILRGVGVNNDGTDKLGFYAPSVKGQSEVIQKTIESTGIHPETISYIETHGTGTKLGDPVEFAALNDTFRQYTAKKQFCGIGSVKTNIGHLDTAAGLAGCIKVALSLYHNEIPPTLNYDTPNTDIHLSDSPFYVVDKLRKWEHASVPHRAALSSFGIGGTNAHAIFEQFIANDEPERSKSSLMNDAADYLIPLSAKNHQRLKAYAGDLSAFLTASQEINLSNVSFTLQTGRTAMKSRVAFIVKNTSELVQKLESFANGQEHIENCWRGEHNQQDSVQWFEQEEVFKELVSKWISNREMNKLAELWAKGFYIDWKLLYYGLRPKRISLPTYPFAQRRCWAPEVEAGAARVRAAVEAPVTAASHTLMFEPVWKEQDVPPEVEAPAYDRRIILLCEPDEALPERLEARVNGAAQVLAFSSGKSRMDERFQAYAVQAFESIQSILKDKPSGRVLVQLVVTAAGEGQLFSGLSGLLKTARLENPKLIGQLIEVEQGESAESLLVKLEENSCSPVDGWIRYGGGQRKTACWNRFEPSRPEEKLPWKDGGVYLITGGSGGLGLLVAEELVRHTRAVTLILTGRSPLDENRQIRLKELESLGARVVYKQGDITDRNTVTGLL</sequence>
<feature type="non-terminal residue" evidence="1">
    <location>
        <position position="2651"/>
    </location>
</feature>
<keyword evidence="2" id="KW-1185">Reference proteome</keyword>
<reference evidence="1 2" key="1">
    <citation type="journal article" date="2016" name="Front. Microbiol.">
        <title>Genomic Resource of Rice Seed Associated Bacteria.</title>
        <authorList>
            <person name="Midha S."/>
            <person name="Bansal K."/>
            <person name="Sharma S."/>
            <person name="Kumar N."/>
            <person name="Patil P.P."/>
            <person name="Chaudhry V."/>
            <person name="Patil P.B."/>
        </authorList>
    </citation>
    <scope>NUCLEOTIDE SEQUENCE [LARGE SCALE GENOMIC DNA]</scope>
    <source>
        <strain evidence="1 2">NS115</strain>
    </source>
</reference>